<dbReference type="PANTHER" id="PTHR15574">
    <property type="entry name" value="WD REPEAT DOMAIN-CONTAINING FAMILY"/>
    <property type="match status" value="1"/>
</dbReference>
<keyword evidence="1" id="KW-0853">WD repeat</keyword>
<dbReference type="PANTHER" id="PTHR15574:SF21">
    <property type="entry name" value="DDB1- AND CUL4-ASSOCIATED FACTOR 8"/>
    <property type="match status" value="1"/>
</dbReference>
<dbReference type="STRING" id="456900.A0A195D0F1"/>
<evidence type="ECO:0000256" key="1">
    <source>
        <dbReference type="ARBA" id="ARBA00022574"/>
    </source>
</evidence>
<dbReference type="InterPro" id="IPR015943">
    <property type="entry name" value="WD40/YVTN_repeat-like_dom_sf"/>
</dbReference>
<dbReference type="EMBL" id="KQ977012">
    <property type="protein sequence ID" value="KYN06393.1"/>
    <property type="molecule type" value="Genomic_DNA"/>
</dbReference>
<sequence>MLSDNLETKKPPPNWFIVQDVINRQIGSNPLFQRRFYSSLHAVNRLELKYKFCDLEDFTDVEALNFNQKGNLLARASEELVSIWDWAARKKRCCFSSGHIRLRQAKWLPLDVENFMVTSGYDGCIRLLNLEYNSSKQLMHYDSSSPDSQHGCPFSNYWSVAVHPEIPYVVFCAGLDSILSIDIREDTPKLLDIKSPRNSKLNSIHCNPSNSNEFCVGGDFPCVRVYDQRNISKPLYQLWTTKYNRDRDAFATNTMYNHDGTEILTLCNCCEILLFDKSMWSFDIKLSQLCVVIAAIHEVNFFGPNSEFIISPSRYGDIFIFDKKRKTAAQWLIGDYKFVNTHLCLGHPHIPILATASESDVLIWMPSSNKDPTESTFKTVCIDNNYLCVFFAFSFSCLII</sequence>
<keyword evidence="2" id="KW-0677">Repeat</keyword>
<evidence type="ECO:0000256" key="2">
    <source>
        <dbReference type="ARBA" id="ARBA00022737"/>
    </source>
</evidence>
<evidence type="ECO:0000313" key="4">
    <source>
        <dbReference type="Proteomes" id="UP000078542"/>
    </source>
</evidence>
<name>A0A195D0F1_9HYME</name>
<dbReference type="InterPro" id="IPR036322">
    <property type="entry name" value="WD40_repeat_dom_sf"/>
</dbReference>
<dbReference type="AlphaFoldDB" id="A0A195D0F1"/>
<gene>
    <name evidence="3" type="ORF">ALC62_02731</name>
</gene>
<dbReference type="Gene3D" id="2.130.10.10">
    <property type="entry name" value="YVTN repeat-like/Quinoprotein amine dehydrogenase"/>
    <property type="match status" value="1"/>
</dbReference>
<dbReference type="GO" id="GO:0080008">
    <property type="term" value="C:Cul4-RING E3 ubiquitin ligase complex"/>
    <property type="evidence" value="ECO:0007669"/>
    <property type="project" value="TreeGrafter"/>
</dbReference>
<organism evidence="3 4">
    <name type="scientific">Cyphomyrmex costatus</name>
    <dbReference type="NCBI Taxonomy" id="456900"/>
    <lineage>
        <taxon>Eukaryota</taxon>
        <taxon>Metazoa</taxon>
        <taxon>Ecdysozoa</taxon>
        <taxon>Arthropoda</taxon>
        <taxon>Hexapoda</taxon>
        <taxon>Insecta</taxon>
        <taxon>Pterygota</taxon>
        <taxon>Neoptera</taxon>
        <taxon>Endopterygota</taxon>
        <taxon>Hymenoptera</taxon>
        <taxon>Apocrita</taxon>
        <taxon>Aculeata</taxon>
        <taxon>Formicoidea</taxon>
        <taxon>Formicidae</taxon>
        <taxon>Myrmicinae</taxon>
        <taxon>Cyphomyrmex</taxon>
    </lineage>
</organism>
<evidence type="ECO:0000313" key="3">
    <source>
        <dbReference type="EMBL" id="KYN06393.1"/>
    </source>
</evidence>
<accession>A0A195D0F1</accession>
<protein>
    <submittedName>
        <fullName evidence="3">DDB1-and CUL4-associated factor 8</fullName>
    </submittedName>
</protein>
<keyword evidence="4" id="KW-1185">Reference proteome</keyword>
<dbReference type="InterPro" id="IPR045151">
    <property type="entry name" value="DCAF8"/>
</dbReference>
<dbReference type="GO" id="GO:0005737">
    <property type="term" value="C:cytoplasm"/>
    <property type="evidence" value="ECO:0007669"/>
    <property type="project" value="TreeGrafter"/>
</dbReference>
<proteinExistence type="predicted"/>
<dbReference type="SUPFAM" id="SSF50978">
    <property type="entry name" value="WD40 repeat-like"/>
    <property type="match status" value="1"/>
</dbReference>
<dbReference type="Proteomes" id="UP000078542">
    <property type="component" value="Unassembled WGS sequence"/>
</dbReference>
<reference evidence="3 4" key="1">
    <citation type="submission" date="2016-03" db="EMBL/GenBank/DDBJ databases">
        <title>Cyphomyrmex costatus WGS genome.</title>
        <authorList>
            <person name="Nygaard S."/>
            <person name="Hu H."/>
            <person name="Boomsma J."/>
            <person name="Zhang G."/>
        </authorList>
    </citation>
    <scope>NUCLEOTIDE SEQUENCE [LARGE SCALE GENOMIC DNA]</scope>
    <source>
        <strain evidence="3">MS0001</strain>
        <tissue evidence="3">Whole body</tissue>
    </source>
</reference>